<feature type="compositionally biased region" description="Basic and acidic residues" evidence="1">
    <location>
        <begin position="145"/>
        <end position="154"/>
    </location>
</feature>
<accession>A0A517Z916</accession>
<feature type="compositionally biased region" description="Basic and acidic residues" evidence="1">
    <location>
        <begin position="111"/>
        <end position="127"/>
    </location>
</feature>
<evidence type="ECO:0000313" key="2">
    <source>
        <dbReference type="EMBL" id="QDU38939.1"/>
    </source>
</evidence>
<evidence type="ECO:0000256" key="1">
    <source>
        <dbReference type="SAM" id="MobiDB-lite"/>
    </source>
</evidence>
<name>A0A517Z916_9PLAN</name>
<protein>
    <submittedName>
        <fullName evidence="2">Uncharacterized protein</fullName>
    </submittedName>
</protein>
<gene>
    <name evidence="2" type="ORF">Mal4_32710</name>
</gene>
<feature type="compositionally biased region" description="Polar residues" evidence="1">
    <location>
        <begin position="155"/>
        <end position="169"/>
    </location>
</feature>
<organism evidence="2 3">
    <name type="scientific">Maioricimonas rarisocia</name>
    <dbReference type="NCBI Taxonomy" id="2528026"/>
    <lineage>
        <taxon>Bacteria</taxon>
        <taxon>Pseudomonadati</taxon>
        <taxon>Planctomycetota</taxon>
        <taxon>Planctomycetia</taxon>
        <taxon>Planctomycetales</taxon>
        <taxon>Planctomycetaceae</taxon>
        <taxon>Maioricimonas</taxon>
    </lineage>
</organism>
<dbReference type="KEGG" id="mri:Mal4_32710"/>
<reference evidence="2 3" key="1">
    <citation type="submission" date="2019-02" db="EMBL/GenBank/DDBJ databases">
        <title>Deep-cultivation of Planctomycetes and their phenomic and genomic characterization uncovers novel biology.</title>
        <authorList>
            <person name="Wiegand S."/>
            <person name="Jogler M."/>
            <person name="Boedeker C."/>
            <person name="Pinto D."/>
            <person name="Vollmers J."/>
            <person name="Rivas-Marin E."/>
            <person name="Kohn T."/>
            <person name="Peeters S.H."/>
            <person name="Heuer A."/>
            <person name="Rast P."/>
            <person name="Oberbeckmann S."/>
            <person name="Bunk B."/>
            <person name="Jeske O."/>
            <person name="Meyerdierks A."/>
            <person name="Storesund J.E."/>
            <person name="Kallscheuer N."/>
            <person name="Luecker S."/>
            <person name="Lage O.M."/>
            <person name="Pohl T."/>
            <person name="Merkel B.J."/>
            <person name="Hornburger P."/>
            <person name="Mueller R.-W."/>
            <person name="Bruemmer F."/>
            <person name="Labrenz M."/>
            <person name="Spormann A.M."/>
            <person name="Op den Camp H."/>
            <person name="Overmann J."/>
            <person name="Amann R."/>
            <person name="Jetten M.S.M."/>
            <person name="Mascher T."/>
            <person name="Medema M.H."/>
            <person name="Devos D.P."/>
            <person name="Kaster A.-K."/>
            <person name="Ovreas L."/>
            <person name="Rohde M."/>
            <person name="Galperin M.Y."/>
            <person name="Jogler C."/>
        </authorList>
    </citation>
    <scope>NUCLEOTIDE SEQUENCE [LARGE SCALE GENOMIC DNA]</scope>
    <source>
        <strain evidence="2 3">Mal4</strain>
    </source>
</reference>
<feature type="region of interest" description="Disordered" evidence="1">
    <location>
        <begin position="31"/>
        <end position="173"/>
    </location>
</feature>
<dbReference type="EMBL" id="CP036275">
    <property type="protein sequence ID" value="QDU38939.1"/>
    <property type="molecule type" value="Genomic_DNA"/>
</dbReference>
<keyword evidence="3" id="KW-1185">Reference proteome</keyword>
<sequence>MMSETPQAVVRVTFLLGVTLLFAALWQGDRAPGRHPSGTSADAALTEGSGPRSRWEAAGSDLPKGESGEMVIRHAESDIDRSTWEQAGGLPPWSARGTDLPEGESGIMMHRHAESEVDPDNWERADSRPPWTAPGTDLPQGESESMARGDDREASTSVNKVRSRTLSSRPESHLKLAFTQPAARNLHDVARSDLPPGITAGTYRIVDNAGRTARITLSLDELAGAPARSPRPLYESAPAPGQRIYWIRIELTGSDKKIAANRVLIRKADLANTPASTMATSAALLTGSLNRTPSERSSSARWLDHASRWMDRALELVRAVPAEQPQGVRR</sequence>
<proteinExistence type="predicted"/>
<dbReference type="Proteomes" id="UP000320496">
    <property type="component" value="Chromosome"/>
</dbReference>
<feature type="compositionally biased region" description="Basic and acidic residues" evidence="1">
    <location>
        <begin position="63"/>
        <end position="83"/>
    </location>
</feature>
<dbReference type="RefSeq" id="WP_145370174.1">
    <property type="nucleotide sequence ID" value="NZ_CP036275.1"/>
</dbReference>
<evidence type="ECO:0000313" key="3">
    <source>
        <dbReference type="Proteomes" id="UP000320496"/>
    </source>
</evidence>
<dbReference type="AlphaFoldDB" id="A0A517Z916"/>